<sequence length="449" mass="51297">MDHFFNNLKNNNSDFSNTISNTNKRVWEAQQQQQGISNPDGLLNSYQHRSANGFNKKMENPDSQNFNECYAKSVPYAQQYYYNCIDKLHRETAVNRDSVNKNNNNILNNSKSHDKVPVFIYSANLPNSNLFKTNTIANKSDRENCANGMGNLCENLPNSNSFKTISPVSTYQRNFSNGHDKVPICKASQMKNIEECANLPNSNLFKTNANKSDRANCANGMRLEKNMKHLSKNLPNSNLFKTISPVSTYQRNFSNGHDKVPICKASHIKECANLPNSNLFKINANKSDRENCANGMRLEKNMKHLSKNLPNSNLFKTISPVSTYQRKFSNGHNNENHRNLNSHQNKIYSNDNHNPIGCSSVNRNSKKKQKNPKSQIKSSDGKCVACKDYLCYSDKTFWICEQCRHCLDIQKVVKLASSVGYEDPWCCPVCKEKETYFTLKTLTYTLYLY</sequence>
<name>A0A0L0CJV6_LUCCU</name>
<evidence type="ECO:0000313" key="3">
    <source>
        <dbReference type="Proteomes" id="UP000037069"/>
    </source>
</evidence>
<organism evidence="2 3">
    <name type="scientific">Lucilia cuprina</name>
    <name type="common">Green bottle fly</name>
    <name type="synonym">Australian sheep blowfly</name>
    <dbReference type="NCBI Taxonomy" id="7375"/>
    <lineage>
        <taxon>Eukaryota</taxon>
        <taxon>Metazoa</taxon>
        <taxon>Ecdysozoa</taxon>
        <taxon>Arthropoda</taxon>
        <taxon>Hexapoda</taxon>
        <taxon>Insecta</taxon>
        <taxon>Pterygota</taxon>
        <taxon>Neoptera</taxon>
        <taxon>Endopterygota</taxon>
        <taxon>Diptera</taxon>
        <taxon>Brachycera</taxon>
        <taxon>Muscomorpha</taxon>
        <taxon>Oestroidea</taxon>
        <taxon>Calliphoridae</taxon>
        <taxon>Luciliinae</taxon>
        <taxon>Lucilia</taxon>
    </lineage>
</organism>
<proteinExistence type="predicted"/>
<evidence type="ECO:0000313" key="2">
    <source>
        <dbReference type="EMBL" id="KNC32492.1"/>
    </source>
</evidence>
<dbReference type="CDD" id="cd00350">
    <property type="entry name" value="rubredoxin_like"/>
    <property type="match status" value="1"/>
</dbReference>
<evidence type="ECO:0000256" key="1">
    <source>
        <dbReference type="SAM" id="MobiDB-lite"/>
    </source>
</evidence>
<dbReference type="Proteomes" id="UP000037069">
    <property type="component" value="Unassembled WGS sequence"/>
</dbReference>
<keyword evidence="3" id="KW-1185">Reference proteome</keyword>
<reference evidence="2 3" key="1">
    <citation type="journal article" date="2015" name="Nat. Commun.">
        <title>Lucilia cuprina genome unlocks parasitic fly biology to underpin future interventions.</title>
        <authorList>
            <person name="Anstead C.A."/>
            <person name="Korhonen P.K."/>
            <person name="Young N.D."/>
            <person name="Hall R.S."/>
            <person name="Jex A.R."/>
            <person name="Murali S.C."/>
            <person name="Hughes D.S."/>
            <person name="Lee S.F."/>
            <person name="Perry T."/>
            <person name="Stroehlein A.J."/>
            <person name="Ansell B.R."/>
            <person name="Breugelmans B."/>
            <person name="Hofmann A."/>
            <person name="Qu J."/>
            <person name="Dugan S."/>
            <person name="Lee S.L."/>
            <person name="Chao H."/>
            <person name="Dinh H."/>
            <person name="Han Y."/>
            <person name="Doddapaneni H.V."/>
            <person name="Worley K.C."/>
            <person name="Muzny D.M."/>
            <person name="Ioannidis P."/>
            <person name="Waterhouse R.M."/>
            <person name="Zdobnov E.M."/>
            <person name="James P.J."/>
            <person name="Bagnall N.H."/>
            <person name="Kotze A.C."/>
            <person name="Gibbs R.A."/>
            <person name="Richards S."/>
            <person name="Batterham P."/>
            <person name="Gasser R.B."/>
        </authorList>
    </citation>
    <scope>NUCLEOTIDE SEQUENCE [LARGE SCALE GENOMIC DNA]</scope>
    <source>
        <strain evidence="2 3">LS</strain>
        <tissue evidence="2">Full body</tissue>
    </source>
</reference>
<feature type="region of interest" description="Disordered" evidence="1">
    <location>
        <begin position="359"/>
        <end position="379"/>
    </location>
</feature>
<dbReference type="EMBL" id="JRES01000305">
    <property type="protein sequence ID" value="KNC32492.1"/>
    <property type="molecule type" value="Genomic_DNA"/>
</dbReference>
<comment type="caution">
    <text evidence="2">The sequence shown here is derived from an EMBL/GenBank/DDBJ whole genome shotgun (WGS) entry which is preliminary data.</text>
</comment>
<gene>
    <name evidence="2" type="ORF">FF38_00483</name>
</gene>
<protein>
    <submittedName>
        <fullName evidence="2">Uncharacterized protein</fullName>
    </submittedName>
</protein>
<accession>A0A0L0CJV6</accession>
<feature type="region of interest" description="Disordered" evidence="1">
    <location>
        <begin position="326"/>
        <end position="346"/>
    </location>
</feature>
<dbReference type="AlphaFoldDB" id="A0A0L0CJV6"/>